<dbReference type="SUPFAM" id="SSF82784">
    <property type="entry name" value="OsmC-like"/>
    <property type="match status" value="1"/>
</dbReference>
<evidence type="ECO:0000313" key="1">
    <source>
        <dbReference type="EMBL" id="VAX30021.1"/>
    </source>
</evidence>
<protein>
    <recommendedName>
        <fullName evidence="2">OsmC/Ohr family protein</fullName>
    </recommendedName>
</protein>
<sequence length="157" mass="17836">MGYEVDYFHARIEWLESDEGTTLDYGAYSRSHRMKCPEKTEIVMSAAPQYKGDASFHNPEELFTASIASCQMLTYLALAAFSQVEVLAYTDDAEGILKVDSRKKRWLTQVILRPKILITKESDREKALSLVERAHKQCFIASSVNTEIINKPEILIA</sequence>
<organism evidence="1">
    <name type="scientific">hydrothermal vent metagenome</name>
    <dbReference type="NCBI Taxonomy" id="652676"/>
    <lineage>
        <taxon>unclassified sequences</taxon>
        <taxon>metagenomes</taxon>
        <taxon>ecological metagenomes</taxon>
    </lineage>
</organism>
<dbReference type="EMBL" id="UOGF01000058">
    <property type="protein sequence ID" value="VAX30021.1"/>
    <property type="molecule type" value="Genomic_DNA"/>
</dbReference>
<dbReference type="Pfam" id="PF02566">
    <property type="entry name" value="OsmC"/>
    <property type="match status" value="1"/>
</dbReference>
<dbReference type="AlphaFoldDB" id="A0A3B1CU41"/>
<accession>A0A3B1CU41</accession>
<evidence type="ECO:0008006" key="2">
    <source>
        <dbReference type="Google" id="ProtNLM"/>
    </source>
</evidence>
<dbReference type="InterPro" id="IPR036102">
    <property type="entry name" value="OsmC/Ohrsf"/>
</dbReference>
<gene>
    <name evidence="1" type="ORF">MNBD_NITROSPIRAE01-2109</name>
</gene>
<dbReference type="InterPro" id="IPR052707">
    <property type="entry name" value="OsmC_Ohr_Peroxiredoxin"/>
</dbReference>
<name>A0A3B1CU41_9ZZZZ</name>
<reference evidence="1" key="1">
    <citation type="submission" date="2018-06" db="EMBL/GenBank/DDBJ databases">
        <authorList>
            <person name="Zhirakovskaya E."/>
        </authorList>
    </citation>
    <scope>NUCLEOTIDE SEQUENCE</scope>
</reference>
<dbReference type="InterPro" id="IPR003718">
    <property type="entry name" value="OsmC/Ohr_fam"/>
</dbReference>
<dbReference type="Gene3D" id="3.30.300.20">
    <property type="match status" value="1"/>
</dbReference>
<dbReference type="PANTHER" id="PTHR42830">
    <property type="entry name" value="OSMOTICALLY INDUCIBLE FAMILY PROTEIN"/>
    <property type="match status" value="1"/>
</dbReference>
<dbReference type="PANTHER" id="PTHR42830:SF2">
    <property type="entry name" value="OSMC_OHR FAMILY PROTEIN"/>
    <property type="match status" value="1"/>
</dbReference>
<dbReference type="InterPro" id="IPR015946">
    <property type="entry name" value="KH_dom-like_a/b"/>
</dbReference>
<proteinExistence type="predicted"/>